<dbReference type="Proteomes" id="UP001596152">
    <property type="component" value="Unassembled WGS sequence"/>
</dbReference>
<organism evidence="2 3">
    <name type="scientific">Brevundimonas staleyi</name>
    <dbReference type="NCBI Taxonomy" id="74326"/>
    <lineage>
        <taxon>Bacteria</taxon>
        <taxon>Pseudomonadati</taxon>
        <taxon>Pseudomonadota</taxon>
        <taxon>Alphaproteobacteria</taxon>
        <taxon>Caulobacterales</taxon>
        <taxon>Caulobacteraceae</taxon>
        <taxon>Brevundimonas</taxon>
    </lineage>
</organism>
<proteinExistence type="predicted"/>
<name>A0ABW0FKT8_9CAUL</name>
<feature type="transmembrane region" description="Helical" evidence="1">
    <location>
        <begin position="28"/>
        <end position="45"/>
    </location>
</feature>
<evidence type="ECO:0000313" key="3">
    <source>
        <dbReference type="Proteomes" id="UP001596152"/>
    </source>
</evidence>
<comment type="caution">
    <text evidence="2">The sequence shown here is derived from an EMBL/GenBank/DDBJ whole genome shotgun (WGS) entry which is preliminary data.</text>
</comment>
<evidence type="ECO:0000256" key="1">
    <source>
        <dbReference type="SAM" id="Phobius"/>
    </source>
</evidence>
<accession>A0ABW0FKT8</accession>
<dbReference type="RefSeq" id="WP_374036340.1">
    <property type="nucleotide sequence ID" value="NZ_CP169082.1"/>
</dbReference>
<keyword evidence="1" id="KW-0472">Membrane</keyword>
<protein>
    <submittedName>
        <fullName evidence="2">Uncharacterized protein</fullName>
    </submittedName>
</protein>
<dbReference type="EMBL" id="JBHSLF010000001">
    <property type="protein sequence ID" value="MFC5342400.1"/>
    <property type="molecule type" value="Genomic_DNA"/>
</dbReference>
<sequence>MIRKGPPDAPQPREPDEAFEPYEEFRRIPLPVYWIAIALAIWGAVTL</sequence>
<reference evidence="3" key="1">
    <citation type="journal article" date="2019" name="Int. J. Syst. Evol. Microbiol.">
        <title>The Global Catalogue of Microorganisms (GCM) 10K type strain sequencing project: providing services to taxonomists for standard genome sequencing and annotation.</title>
        <authorList>
            <consortium name="The Broad Institute Genomics Platform"/>
            <consortium name="The Broad Institute Genome Sequencing Center for Infectious Disease"/>
            <person name="Wu L."/>
            <person name="Ma J."/>
        </authorList>
    </citation>
    <scope>NUCLEOTIDE SEQUENCE [LARGE SCALE GENOMIC DNA]</scope>
    <source>
        <strain evidence="3">JCM 12125</strain>
    </source>
</reference>
<evidence type="ECO:0000313" key="2">
    <source>
        <dbReference type="EMBL" id="MFC5342400.1"/>
    </source>
</evidence>
<gene>
    <name evidence="2" type="ORF">ACFPIE_00625</name>
</gene>
<keyword evidence="3" id="KW-1185">Reference proteome</keyword>
<keyword evidence="1" id="KW-0812">Transmembrane</keyword>
<keyword evidence="1" id="KW-1133">Transmembrane helix</keyword>